<dbReference type="EMBL" id="JACHMN010000002">
    <property type="protein sequence ID" value="MBB5870223.1"/>
    <property type="molecule type" value="Genomic_DNA"/>
</dbReference>
<evidence type="ECO:0000313" key="3">
    <source>
        <dbReference type="Proteomes" id="UP000587527"/>
    </source>
</evidence>
<evidence type="ECO:0000313" key="2">
    <source>
        <dbReference type="EMBL" id="MBB5870223.1"/>
    </source>
</evidence>
<keyword evidence="2" id="KW-0808">Transferase</keyword>
<dbReference type="PANTHER" id="PTHR43190:SF3">
    <property type="entry name" value="N-ACETYL-D-GLUCOSAMINE KINASE"/>
    <property type="match status" value="1"/>
</dbReference>
<evidence type="ECO:0000259" key="1">
    <source>
        <dbReference type="Pfam" id="PF01869"/>
    </source>
</evidence>
<gene>
    <name evidence="2" type="ORF">F4553_003602</name>
</gene>
<dbReference type="InterPro" id="IPR002731">
    <property type="entry name" value="ATPase_BadF"/>
</dbReference>
<name>A0A841BTH8_9ACTN</name>
<accession>A0A841BTH8</accession>
<dbReference type="InterPro" id="IPR043129">
    <property type="entry name" value="ATPase_NBD"/>
</dbReference>
<dbReference type="Proteomes" id="UP000587527">
    <property type="component" value="Unassembled WGS sequence"/>
</dbReference>
<dbReference type="Gene3D" id="3.30.420.40">
    <property type="match status" value="2"/>
</dbReference>
<keyword evidence="2" id="KW-0418">Kinase</keyword>
<proteinExistence type="predicted"/>
<dbReference type="SUPFAM" id="SSF53067">
    <property type="entry name" value="Actin-like ATPase domain"/>
    <property type="match status" value="2"/>
</dbReference>
<protein>
    <submittedName>
        <fullName evidence="2">N-acetylglucosamine kinase-like BadF-type ATPase</fullName>
    </submittedName>
</protein>
<reference evidence="2 3" key="1">
    <citation type="submission" date="2020-08" db="EMBL/GenBank/DDBJ databases">
        <title>Sequencing the genomes of 1000 actinobacteria strains.</title>
        <authorList>
            <person name="Klenk H.-P."/>
        </authorList>
    </citation>
    <scope>NUCLEOTIDE SEQUENCE [LARGE SCALE GENOMIC DNA]</scope>
    <source>
        <strain evidence="2 3">DSM 45362</strain>
    </source>
</reference>
<sequence>MSIEGIVVGVDGGNSKTDVVLADTTGRVLARTRGPASSPHIIGVPAAMELIGGLVARAKSEAGLAADLVLDRTEIYLAGADLPIEVQILTDAVTAKGWARENRVDNDTFALMRAGTDAVRAIAVVCGAGINCVGRDETGRTARFPALGQLTGDWGGGHHLATLALWHAARGEDGRGPATKLVDAVIDHFGVDSVEALGIAVHLGEIDADRINELTPVLFTVADIGDPIALRVVSKQANEVIALASVAADRLDMREQDLSVVLGGGVLAARHPILHEAIVSGITAVMPLAEVTVLAQAPVTGAVLFGLDALGAGSAAKARLRTAL</sequence>
<feature type="domain" description="ATPase BadF/BadG/BcrA/BcrD type" evidence="1">
    <location>
        <begin position="8"/>
        <end position="306"/>
    </location>
</feature>
<dbReference type="InterPro" id="IPR052519">
    <property type="entry name" value="Euk-type_GlcNAc_Kinase"/>
</dbReference>
<organism evidence="2 3">
    <name type="scientific">Allocatelliglobosispora scoriae</name>
    <dbReference type="NCBI Taxonomy" id="643052"/>
    <lineage>
        <taxon>Bacteria</taxon>
        <taxon>Bacillati</taxon>
        <taxon>Actinomycetota</taxon>
        <taxon>Actinomycetes</taxon>
        <taxon>Micromonosporales</taxon>
        <taxon>Micromonosporaceae</taxon>
        <taxon>Allocatelliglobosispora</taxon>
    </lineage>
</organism>
<dbReference type="Pfam" id="PF01869">
    <property type="entry name" value="BcrAD_BadFG"/>
    <property type="match status" value="1"/>
</dbReference>
<keyword evidence="3" id="KW-1185">Reference proteome</keyword>
<dbReference type="GO" id="GO:0016301">
    <property type="term" value="F:kinase activity"/>
    <property type="evidence" value="ECO:0007669"/>
    <property type="project" value="UniProtKB-KW"/>
</dbReference>
<comment type="caution">
    <text evidence="2">The sequence shown here is derived from an EMBL/GenBank/DDBJ whole genome shotgun (WGS) entry which is preliminary data.</text>
</comment>
<dbReference type="RefSeq" id="WP_184837461.1">
    <property type="nucleotide sequence ID" value="NZ_JACHMN010000002.1"/>
</dbReference>
<dbReference type="PANTHER" id="PTHR43190">
    <property type="entry name" value="N-ACETYL-D-GLUCOSAMINE KINASE"/>
    <property type="match status" value="1"/>
</dbReference>
<dbReference type="AlphaFoldDB" id="A0A841BTH8"/>